<feature type="transmembrane region" description="Helical" evidence="10">
    <location>
        <begin position="12"/>
        <end position="33"/>
    </location>
</feature>
<dbReference type="GO" id="GO:0015031">
    <property type="term" value="P:protein transport"/>
    <property type="evidence" value="ECO:0007669"/>
    <property type="project" value="UniProtKB-KW"/>
</dbReference>
<evidence type="ECO:0000259" key="11">
    <source>
        <dbReference type="Pfam" id="PF02096"/>
    </source>
</evidence>
<comment type="caution">
    <text evidence="12">The sequence shown here is derived from an EMBL/GenBank/DDBJ whole genome shotgun (WGS) entry which is preliminary data.</text>
</comment>
<evidence type="ECO:0000256" key="7">
    <source>
        <dbReference type="ARBA" id="ARBA00023136"/>
    </source>
</evidence>
<protein>
    <recommendedName>
        <fullName evidence="11">Membrane insertase YidC/Oxa/ALB C-terminal domain-containing protein</fullName>
    </recommendedName>
</protein>
<dbReference type="NCBIfam" id="TIGR03592">
    <property type="entry name" value="yidC_oxa1_cterm"/>
    <property type="match status" value="1"/>
</dbReference>
<dbReference type="GO" id="GO:0051205">
    <property type="term" value="P:protein insertion into membrane"/>
    <property type="evidence" value="ECO:0007669"/>
    <property type="project" value="TreeGrafter"/>
</dbReference>
<feature type="transmembrane region" description="Helical" evidence="10">
    <location>
        <begin position="230"/>
        <end position="253"/>
    </location>
</feature>
<organism evidence="12 13">
    <name type="scientific">Candidatus Woesebacteria bacterium CG22_combo_CG10-13_8_21_14_all_39_10</name>
    <dbReference type="NCBI Taxonomy" id="1975059"/>
    <lineage>
        <taxon>Bacteria</taxon>
        <taxon>Candidatus Woeseibacteriota</taxon>
    </lineage>
</organism>
<evidence type="ECO:0000256" key="1">
    <source>
        <dbReference type="ARBA" id="ARBA00004651"/>
    </source>
</evidence>
<comment type="subcellular location">
    <subcellularLocation>
        <location evidence="1">Cell membrane</location>
        <topology evidence="1">Multi-pass membrane protein</topology>
    </subcellularLocation>
    <subcellularLocation>
        <location evidence="9">Membrane</location>
        <topology evidence="9">Multi-pass membrane protein</topology>
    </subcellularLocation>
</comment>
<dbReference type="GO" id="GO:0005886">
    <property type="term" value="C:plasma membrane"/>
    <property type="evidence" value="ECO:0007669"/>
    <property type="project" value="UniProtKB-SubCell"/>
</dbReference>
<keyword evidence="8" id="KW-0143">Chaperone</keyword>
<feature type="transmembrane region" description="Helical" evidence="10">
    <location>
        <begin position="184"/>
        <end position="203"/>
    </location>
</feature>
<evidence type="ECO:0000256" key="6">
    <source>
        <dbReference type="ARBA" id="ARBA00022989"/>
    </source>
</evidence>
<dbReference type="PANTHER" id="PTHR12428">
    <property type="entry name" value="OXA1"/>
    <property type="match status" value="1"/>
</dbReference>
<dbReference type="InterPro" id="IPR028055">
    <property type="entry name" value="YidC/Oxa/ALB_C"/>
</dbReference>
<keyword evidence="4 9" id="KW-0812">Transmembrane</keyword>
<evidence type="ECO:0000256" key="5">
    <source>
        <dbReference type="ARBA" id="ARBA00022927"/>
    </source>
</evidence>
<evidence type="ECO:0000256" key="9">
    <source>
        <dbReference type="RuleBase" id="RU003945"/>
    </source>
</evidence>
<evidence type="ECO:0000313" key="13">
    <source>
        <dbReference type="Proteomes" id="UP000229847"/>
    </source>
</evidence>
<evidence type="ECO:0000256" key="10">
    <source>
        <dbReference type="SAM" id="Phobius"/>
    </source>
</evidence>
<feature type="transmembrane region" description="Helical" evidence="10">
    <location>
        <begin position="109"/>
        <end position="131"/>
    </location>
</feature>
<evidence type="ECO:0000313" key="12">
    <source>
        <dbReference type="EMBL" id="PIP57501.1"/>
    </source>
</evidence>
<gene>
    <name evidence="12" type="ORF">COX03_02735</name>
</gene>
<dbReference type="InterPro" id="IPR001708">
    <property type="entry name" value="YidC/ALB3/OXA1/COX18"/>
</dbReference>
<evidence type="ECO:0000256" key="4">
    <source>
        <dbReference type="ARBA" id="ARBA00022692"/>
    </source>
</evidence>
<keyword evidence="6 10" id="KW-1133">Transmembrane helix</keyword>
<evidence type="ECO:0000256" key="2">
    <source>
        <dbReference type="ARBA" id="ARBA00022448"/>
    </source>
</evidence>
<sequence length="285" mass="32299">MQPLWWLGIRSDVMNIFNLILVQPLANGLIFFYKILWQNMGLAIIVFSLFLRFVLNPLTKPYMTSMKKIKDAEPQLKKLKEKYKNDKTGLMKAQADFYKEKGINPGAGCLPYLLQIVVLIALFSVFSKILIGGEGGMEKINSYLYQPLRFQQGESLSTQFLYMNITKPDVFRIPNFPIPIPGPILLLAALLQLASSMMMLPAVKIEEKMASGTSGKGDDMQASMQKSTTYTFPLMTLIFGMSFSSGLALYWAVFSAFQVWQQYKTSGWGGLSNTVWKIKRYLKTD</sequence>
<comment type="similarity">
    <text evidence="9">Belongs to the OXA1/ALB3/YidC family.</text>
</comment>
<keyword evidence="7 10" id="KW-0472">Membrane</keyword>
<keyword evidence="5" id="KW-0653">Protein transport</keyword>
<dbReference type="CDD" id="cd20070">
    <property type="entry name" value="5TM_YidC_Alb3"/>
    <property type="match status" value="1"/>
</dbReference>
<dbReference type="InterPro" id="IPR047196">
    <property type="entry name" value="YidC_ALB_C"/>
</dbReference>
<proteinExistence type="inferred from homology"/>
<accession>A0A2H0BIN5</accession>
<feature type="domain" description="Membrane insertase YidC/Oxa/ALB C-terminal" evidence="11">
    <location>
        <begin position="40"/>
        <end position="263"/>
    </location>
</feature>
<dbReference type="PANTHER" id="PTHR12428:SF65">
    <property type="entry name" value="CYTOCHROME C OXIDASE ASSEMBLY PROTEIN COX18, MITOCHONDRIAL"/>
    <property type="match status" value="1"/>
</dbReference>
<dbReference type="GO" id="GO:0032977">
    <property type="term" value="F:membrane insertase activity"/>
    <property type="evidence" value="ECO:0007669"/>
    <property type="project" value="InterPro"/>
</dbReference>
<dbReference type="AlphaFoldDB" id="A0A2H0BIN5"/>
<feature type="transmembrane region" description="Helical" evidence="10">
    <location>
        <begin position="39"/>
        <end position="58"/>
    </location>
</feature>
<reference evidence="12 13" key="1">
    <citation type="submission" date="2017-09" db="EMBL/GenBank/DDBJ databases">
        <title>Depth-based differentiation of microbial function through sediment-hosted aquifers and enrichment of novel symbionts in the deep terrestrial subsurface.</title>
        <authorList>
            <person name="Probst A.J."/>
            <person name="Ladd B."/>
            <person name="Jarett J.K."/>
            <person name="Geller-Mcgrath D.E."/>
            <person name="Sieber C.M."/>
            <person name="Emerson J.B."/>
            <person name="Anantharaman K."/>
            <person name="Thomas B.C."/>
            <person name="Malmstrom R."/>
            <person name="Stieglmeier M."/>
            <person name="Klingl A."/>
            <person name="Woyke T."/>
            <person name="Ryan C.M."/>
            <person name="Banfield J.F."/>
        </authorList>
    </citation>
    <scope>NUCLEOTIDE SEQUENCE [LARGE SCALE GENOMIC DNA]</scope>
    <source>
        <strain evidence="12">CG22_combo_CG10-13_8_21_14_all_39_10</strain>
    </source>
</reference>
<dbReference type="EMBL" id="PCSW01000084">
    <property type="protein sequence ID" value="PIP57501.1"/>
    <property type="molecule type" value="Genomic_DNA"/>
</dbReference>
<evidence type="ECO:0000256" key="3">
    <source>
        <dbReference type="ARBA" id="ARBA00022475"/>
    </source>
</evidence>
<dbReference type="Pfam" id="PF02096">
    <property type="entry name" value="60KD_IMP"/>
    <property type="match status" value="1"/>
</dbReference>
<dbReference type="Proteomes" id="UP000229847">
    <property type="component" value="Unassembled WGS sequence"/>
</dbReference>
<keyword evidence="3" id="KW-1003">Cell membrane</keyword>
<name>A0A2H0BIN5_9BACT</name>
<keyword evidence="2" id="KW-0813">Transport</keyword>
<evidence type="ECO:0000256" key="8">
    <source>
        <dbReference type="ARBA" id="ARBA00023186"/>
    </source>
</evidence>